<dbReference type="InterPro" id="IPR009836">
    <property type="entry name" value="GRDP-like"/>
</dbReference>
<gene>
    <name evidence="2" type="ORF">CC78DRAFT_511594</name>
</gene>
<dbReference type="Pfam" id="PF07173">
    <property type="entry name" value="GRDP-like"/>
    <property type="match status" value="1"/>
</dbReference>
<comment type="caution">
    <text evidence="2">The sequence shown here is derived from an EMBL/GenBank/DDBJ whole genome shotgun (WGS) entry which is preliminary data.</text>
</comment>
<dbReference type="PANTHER" id="PTHR34365:SF7">
    <property type="entry name" value="GLYCINE-RICH DOMAIN-CONTAINING PROTEIN 1"/>
    <property type="match status" value="1"/>
</dbReference>
<feature type="compositionally biased region" description="Basic and acidic residues" evidence="1">
    <location>
        <begin position="16"/>
        <end position="25"/>
    </location>
</feature>
<evidence type="ECO:0000313" key="2">
    <source>
        <dbReference type="EMBL" id="KAF2267846.1"/>
    </source>
</evidence>
<organism evidence="2 3">
    <name type="scientific">Lojkania enalia</name>
    <dbReference type="NCBI Taxonomy" id="147567"/>
    <lineage>
        <taxon>Eukaryota</taxon>
        <taxon>Fungi</taxon>
        <taxon>Dikarya</taxon>
        <taxon>Ascomycota</taxon>
        <taxon>Pezizomycotina</taxon>
        <taxon>Dothideomycetes</taxon>
        <taxon>Pleosporomycetidae</taxon>
        <taxon>Pleosporales</taxon>
        <taxon>Pleosporales incertae sedis</taxon>
        <taxon>Lojkania</taxon>
    </lineage>
</organism>
<accession>A0A9P4KGR6</accession>
<dbReference type="EMBL" id="ML986589">
    <property type="protein sequence ID" value="KAF2267846.1"/>
    <property type="molecule type" value="Genomic_DNA"/>
</dbReference>
<name>A0A9P4KGR6_9PLEO</name>
<evidence type="ECO:0000256" key="1">
    <source>
        <dbReference type="SAM" id="MobiDB-lite"/>
    </source>
</evidence>
<protein>
    <submittedName>
        <fullName evidence="2">Uncharacterized protein</fullName>
    </submittedName>
</protein>
<dbReference type="Proteomes" id="UP000800093">
    <property type="component" value="Unassembled WGS sequence"/>
</dbReference>
<dbReference type="PANTHER" id="PTHR34365">
    <property type="entry name" value="ENOLASE (DUF1399)"/>
    <property type="match status" value="1"/>
</dbReference>
<keyword evidence="3" id="KW-1185">Reference proteome</keyword>
<dbReference type="OrthoDB" id="2684236at2759"/>
<reference evidence="3" key="1">
    <citation type="journal article" date="2020" name="Stud. Mycol.">
        <title>101 Dothideomycetes genomes: A test case for predicting lifestyles and emergence of pathogens.</title>
        <authorList>
            <person name="Haridas S."/>
            <person name="Albert R."/>
            <person name="Binder M."/>
            <person name="Bloem J."/>
            <person name="LaButti K."/>
            <person name="Salamov A."/>
            <person name="Andreopoulos B."/>
            <person name="Baker S."/>
            <person name="Barry K."/>
            <person name="Bills G."/>
            <person name="Bluhm B."/>
            <person name="Cannon C."/>
            <person name="Castanera R."/>
            <person name="Culley D."/>
            <person name="Daum C."/>
            <person name="Ezra D."/>
            <person name="Gonzalez J."/>
            <person name="Henrissat B."/>
            <person name="Kuo A."/>
            <person name="Liang C."/>
            <person name="Lipzen A."/>
            <person name="Lutzoni F."/>
            <person name="Magnuson J."/>
            <person name="Mondo S."/>
            <person name="Nolan M."/>
            <person name="Ohm R."/>
            <person name="Pangilinan J."/>
            <person name="Park H.-J."/>
            <person name="Ramirez L."/>
            <person name="Alfaro M."/>
            <person name="Sun H."/>
            <person name="Tritt A."/>
            <person name="Yoshinaga Y."/>
            <person name="Zwiers L.-H."/>
            <person name="Turgeon B."/>
            <person name="Goodwin S."/>
            <person name="Spatafora J."/>
            <person name="Crous P."/>
            <person name="Grigoriev I."/>
        </authorList>
    </citation>
    <scope>NUCLEOTIDE SEQUENCE [LARGE SCALE GENOMIC DNA]</scope>
    <source>
        <strain evidence="3">CBS 304.66</strain>
    </source>
</reference>
<dbReference type="AlphaFoldDB" id="A0A9P4KGR6"/>
<sequence length="760" mass="84611">MRDKGTPEQQAANQQRKAEIEERSVFLEPPPYSPQSPVISRASSVITKTEHTVQASPVLQHLDFTPSPLELPTAIECIAHLKLLHAFAKLRHEIGNREGLFGIDIGAKPDLAERIREKRWTVFVTKAVDRFAIWWETLPKTSHLFPMPIRTSDFESMKPTRFPEEGDGMGDNIISALPPLDVLMVWHAYMLNPRLYLEDCMRMNKHKIWHTPFPWETIYSAIDDATFTYSPPETAITTWGKSTYLPWNSLDDENLKSLTCPKCTRAITVPWTAPATTGGSEALESYLSRDIGFAGENFQGICPACGLLITHEKLRVGKFIDDVHAMCLYSRPMLGTILATNGVPPMTSSGKKISTHDPFFPNRIVQTLYEFRPITLRSNIEKLSIPVLKSRFQGVMISPSQVKAVNSGQYKQDFVAKESKIAVRKMLSHYWDNSSPFGLDLVGAILRQGSFVQKMRKIDWLHSPAAMSTMQRLIVKYHRFVRIIAENPKRIAVPTLDIDLAWHTHQLTPRIYFRYTVSETKKFLNHDDKIPEFSLHNSFQWTSTAYEKKYGQPYSECACWYCECTREPLRSSFTNRINPLRSPKAYDVDNVSETLPKDVVTGPHVSAHNAVKMEGHTTMFAPQGTWAQHRRREFEELDLRYAKVCKRYQKKKKGDETPSRDNDAYIYGAYGYPMYYPVFIPYYAEPTSEGDRYTTVNGGGGGGCGGCAAGTCSGGATLGSCAGGVGTPGCKASCGGHGDASGGCGTCGGGGGGCGGCGGG</sequence>
<proteinExistence type="predicted"/>
<evidence type="ECO:0000313" key="3">
    <source>
        <dbReference type="Proteomes" id="UP000800093"/>
    </source>
</evidence>
<feature type="region of interest" description="Disordered" evidence="1">
    <location>
        <begin position="1"/>
        <end position="38"/>
    </location>
</feature>